<dbReference type="GO" id="GO:0016020">
    <property type="term" value="C:membrane"/>
    <property type="evidence" value="ECO:0007669"/>
    <property type="project" value="UniProtKB-SubCell"/>
</dbReference>
<dbReference type="GO" id="GO:0042127">
    <property type="term" value="P:regulation of cell population proliferation"/>
    <property type="evidence" value="ECO:0007669"/>
    <property type="project" value="TreeGrafter"/>
</dbReference>
<keyword evidence="2 5" id="KW-0812">Transmembrane</keyword>
<evidence type="ECO:0000256" key="5">
    <source>
        <dbReference type="SAM" id="Phobius"/>
    </source>
</evidence>
<dbReference type="InterPro" id="IPR031671">
    <property type="entry name" value="SMIM5/18/22"/>
</dbReference>
<name>A0AAD7RKV4_9TELE</name>
<dbReference type="PANTHER" id="PTHR36982:SF3">
    <property type="entry name" value="SMALL INTEGRAL MEMBRANE PROTEIN 22"/>
    <property type="match status" value="1"/>
</dbReference>
<evidence type="ECO:0000256" key="1">
    <source>
        <dbReference type="ARBA" id="ARBA00004167"/>
    </source>
</evidence>
<dbReference type="PANTHER" id="PTHR36982">
    <property type="entry name" value="CLCA DOMAIN-CONTAINING PROTEIN"/>
    <property type="match status" value="1"/>
</dbReference>
<dbReference type="InterPro" id="IPR053081">
    <property type="entry name" value="SIM_Modulators"/>
</dbReference>
<evidence type="ECO:0000256" key="4">
    <source>
        <dbReference type="ARBA" id="ARBA00023136"/>
    </source>
</evidence>
<evidence type="ECO:0000313" key="7">
    <source>
        <dbReference type="Proteomes" id="UP001221898"/>
    </source>
</evidence>
<protein>
    <submittedName>
        <fullName evidence="6">Uncharacterized protein</fullName>
    </submittedName>
</protein>
<sequence length="188" mass="21798">ASRLVATSPRWQRCYRKLVQFFPSVECSWVIMFPQDQQLYQPLKHGTAFLTTPCSAVQCSWLYCNDQRKTNGVFLGQVLLRATRKSFKRKLQTTAVLVLEHNQIMTMEQNNIEEELENQFQDVLTRLQSKELFQSDWDIASFAVFFIFVGMVLLLIILVLIRCCCCCCCDADEPRKRKVGIDNLAMVP</sequence>
<organism evidence="6 7">
    <name type="scientific">Aldrovandia affinis</name>
    <dbReference type="NCBI Taxonomy" id="143900"/>
    <lineage>
        <taxon>Eukaryota</taxon>
        <taxon>Metazoa</taxon>
        <taxon>Chordata</taxon>
        <taxon>Craniata</taxon>
        <taxon>Vertebrata</taxon>
        <taxon>Euteleostomi</taxon>
        <taxon>Actinopterygii</taxon>
        <taxon>Neopterygii</taxon>
        <taxon>Teleostei</taxon>
        <taxon>Notacanthiformes</taxon>
        <taxon>Halosauridae</taxon>
        <taxon>Aldrovandia</taxon>
    </lineage>
</organism>
<comment type="caution">
    <text evidence="6">The sequence shown here is derived from an EMBL/GenBank/DDBJ whole genome shotgun (WGS) entry which is preliminary data.</text>
</comment>
<proteinExistence type="predicted"/>
<keyword evidence="7" id="KW-1185">Reference proteome</keyword>
<evidence type="ECO:0000256" key="3">
    <source>
        <dbReference type="ARBA" id="ARBA00022989"/>
    </source>
</evidence>
<comment type="subcellular location">
    <subcellularLocation>
        <location evidence="1">Membrane</location>
        <topology evidence="1">Single-pass membrane protein</topology>
    </subcellularLocation>
</comment>
<keyword evidence="3 5" id="KW-1133">Transmembrane helix</keyword>
<feature type="non-terminal residue" evidence="6">
    <location>
        <position position="1"/>
    </location>
</feature>
<reference evidence="6" key="1">
    <citation type="journal article" date="2023" name="Science">
        <title>Genome structures resolve the early diversification of teleost fishes.</title>
        <authorList>
            <person name="Parey E."/>
            <person name="Louis A."/>
            <person name="Montfort J."/>
            <person name="Bouchez O."/>
            <person name="Roques C."/>
            <person name="Iampietro C."/>
            <person name="Lluch J."/>
            <person name="Castinel A."/>
            <person name="Donnadieu C."/>
            <person name="Desvignes T."/>
            <person name="Floi Bucao C."/>
            <person name="Jouanno E."/>
            <person name="Wen M."/>
            <person name="Mejri S."/>
            <person name="Dirks R."/>
            <person name="Jansen H."/>
            <person name="Henkel C."/>
            <person name="Chen W.J."/>
            <person name="Zahm M."/>
            <person name="Cabau C."/>
            <person name="Klopp C."/>
            <person name="Thompson A.W."/>
            <person name="Robinson-Rechavi M."/>
            <person name="Braasch I."/>
            <person name="Lecointre G."/>
            <person name="Bobe J."/>
            <person name="Postlethwait J.H."/>
            <person name="Berthelot C."/>
            <person name="Roest Crollius H."/>
            <person name="Guiguen Y."/>
        </authorList>
    </citation>
    <scope>NUCLEOTIDE SEQUENCE</scope>
    <source>
        <strain evidence="6">NC1722</strain>
    </source>
</reference>
<accession>A0AAD7RKV4</accession>
<dbReference type="Proteomes" id="UP001221898">
    <property type="component" value="Unassembled WGS sequence"/>
</dbReference>
<keyword evidence="4 5" id="KW-0472">Membrane</keyword>
<evidence type="ECO:0000313" key="6">
    <source>
        <dbReference type="EMBL" id="KAJ8386161.1"/>
    </source>
</evidence>
<dbReference type="EMBL" id="JAINUG010000233">
    <property type="protein sequence ID" value="KAJ8386161.1"/>
    <property type="molecule type" value="Genomic_DNA"/>
</dbReference>
<gene>
    <name evidence="6" type="ORF">AAFF_G00175850</name>
</gene>
<dbReference type="Pfam" id="PF15831">
    <property type="entry name" value="SMIM5_18_22"/>
    <property type="match status" value="1"/>
</dbReference>
<evidence type="ECO:0000256" key="2">
    <source>
        <dbReference type="ARBA" id="ARBA00022692"/>
    </source>
</evidence>
<dbReference type="AlphaFoldDB" id="A0AAD7RKV4"/>
<feature type="transmembrane region" description="Helical" evidence="5">
    <location>
        <begin position="139"/>
        <end position="161"/>
    </location>
</feature>
<dbReference type="CDD" id="cd20255">
    <property type="entry name" value="CASIMO1_SMIM22"/>
    <property type="match status" value="1"/>
</dbReference>